<organism evidence="8">
    <name type="scientific">mine drainage metagenome</name>
    <dbReference type="NCBI Taxonomy" id="410659"/>
    <lineage>
        <taxon>unclassified sequences</taxon>
        <taxon>metagenomes</taxon>
        <taxon>ecological metagenomes</taxon>
    </lineage>
</organism>
<reference evidence="8" key="1">
    <citation type="submission" date="2013-08" db="EMBL/GenBank/DDBJ databases">
        <authorList>
            <person name="Mendez C."/>
            <person name="Richter M."/>
            <person name="Ferrer M."/>
            <person name="Sanchez J."/>
        </authorList>
    </citation>
    <scope>NUCLEOTIDE SEQUENCE</scope>
</reference>
<dbReference type="Pfam" id="PF00162">
    <property type="entry name" value="PGK"/>
    <property type="match status" value="1"/>
</dbReference>
<comment type="caution">
    <text evidence="8">The sequence shown here is derived from an EMBL/GenBank/DDBJ whole genome shotgun (WGS) entry which is preliminary data.</text>
</comment>
<gene>
    <name evidence="8" type="ORF">B1A_11029</name>
</gene>
<dbReference type="GO" id="GO:0006094">
    <property type="term" value="P:gluconeogenesis"/>
    <property type="evidence" value="ECO:0007669"/>
    <property type="project" value="TreeGrafter"/>
</dbReference>
<dbReference type="PRINTS" id="PR00477">
    <property type="entry name" value="PHGLYCKINASE"/>
</dbReference>
<dbReference type="GO" id="GO:0005524">
    <property type="term" value="F:ATP binding"/>
    <property type="evidence" value="ECO:0007669"/>
    <property type="project" value="UniProtKB-KW"/>
</dbReference>
<dbReference type="FunFam" id="3.40.50.1260:FF:000005">
    <property type="entry name" value="Phosphoglycerate kinase"/>
    <property type="match status" value="1"/>
</dbReference>
<keyword evidence="6" id="KW-0067">ATP-binding</keyword>
<comment type="catalytic activity">
    <reaction evidence="1">
        <text>(2R)-3-phosphoglycerate + ATP = (2R)-3-phospho-glyceroyl phosphate + ADP</text>
        <dbReference type="Rhea" id="RHEA:14801"/>
        <dbReference type="ChEBI" id="CHEBI:30616"/>
        <dbReference type="ChEBI" id="CHEBI:57604"/>
        <dbReference type="ChEBI" id="CHEBI:58272"/>
        <dbReference type="ChEBI" id="CHEBI:456216"/>
        <dbReference type="EC" id="2.7.2.3"/>
    </reaction>
</comment>
<dbReference type="GO" id="GO:0005829">
    <property type="term" value="C:cytosol"/>
    <property type="evidence" value="ECO:0007669"/>
    <property type="project" value="TreeGrafter"/>
</dbReference>
<dbReference type="EMBL" id="AUZX01007865">
    <property type="protein sequence ID" value="EQD57953.1"/>
    <property type="molecule type" value="Genomic_DNA"/>
</dbReference>
<keyword evidence="7" id="KW-0324">Glycolysis</keyword>
<evidence type="ECO:0000256" key="1">
    <source>
        <dbReference type="ARBA" id="ARBA00000642"/>
    </source>
</evidence>
<protein>
    <recommendedName>
        <fullName evidence="2">phosphoglycerate kinase</fullName>
        <ecNumber evidence="2">2.7.2.3</ecNumber>
    </recommendedName>
</protein>
<dbReference type="GO" id="GO:0004618">
    <property type="term" value="F:phosphoglycerate kinase activity"/>
    <property type="evidence" value="ECO:0007669"/>
    <property type="project" value="UniProtKB-EC"/>
</dbReference>
<dbReference type="GO" id="GO:0043531">
    <property type="term" value="F:ADP binding"/>
    <property type="evidence" value="ECO:0007669"/>
    <property type="project" value="TreeGrafter"/>
</dbReference>
<dbReference type="EC" id="2.7.2.3" evidence="2"/>
<dbReference type="InterPro" id="IPR001576">
    <property type="entry name" value="Phosphoglycerate_kinase"/>
</dbReference>
<evidence type="ECO:0000256" key="6">
    <source>
        <dbReference type="ARBA" id="ARBA00022840"/>
    </source>
</evidence>
<keyword evidence="5 8" id="KW-0418">Kinase</keyword>
<evidence type="ECO:0000256" key="2">
    <source>
        <dbReference type="ARBA" id="ARBA00013061"/>
    </source>
</evidence>
<evidence type="ECO:0000256" key="5">
    <source>
        <dbReference type="ARBA" id="ARBA00022777"/>
    </source>
</evidence>
<dbReference type="Gene3D" id="3.40.50.1260">
    <property type="entry name" value="Phosphoglycerate kinase, N-terminal domain"/>
    <property type="match status" value="1"/>
</dbReference>
<dbReference type="InterPro" id="IPR015824">
    <property type="entry name" value="Phosphoglycerate_kinase_N"/>
</dbReference>
<reference evidence="8" key="2">
    <citation type="journal article" date="2014" name="ISME J.">
        <title>Microbial stratification in low pH oxic and suboxic macroscopic growths along an acid mine drainage.</title>
        <authorList>
            <person name="Mendez-Garcia C."/>
            <person name="Mesa V."/>
            <person name="Sprenger R.R."/>
            <person name="Richter M."/>
            <person name="Diez M.S."/>
            <person name="Solano J."/>
            <person name="Bargiela R."/>
            <person name="Golyshina O.V."/>
            <person name="Manteca A."/>
            <person name="Ramos J.L."/>
            <person name="Gallego J.R."/>
            <person name="Llorente I."/>
            <person name="Martins Dos Santos V.A."/>
            <person name="Jensen O.N."/>
            <person name="Pelaez A.I."/>
            <person name="Sanchez J."/>
            <person name="Ferrer M."/>
        </authorList>
    </citation>
    <scope>NUCLEOTIDE SEQUENCE</scope>
</reference>
<dbReference type="AlphaFoldDB" id="T1AN85"/>
<evidence type="ECO:0000256" key="4">
    <source>
        <dbReference type="ARBA" id="ARBA00022741"/>
    </source>
</evidence>
<dbReference type="PROSITE" id="PS00111">
    <property type="entry name" value="PGLYCERATE_KINASE"/>
    <property type="match status" value="1"/>
</dbReference>
<dbReference type="PANTHER" id="PTHR11406:SF23">
    <property type="entry name" value="PHOSPHOGLYCERATE KINASE 1, CHLOROPLASTIC-RELATED"/>
    <property type="match status" value="1"/>
</dbReference>
<dbReference type="PANTHER" id="PTHR11406">
    <property type="entry name" value="PHOSPHOGLYCERATE KINASE"/>
    <property type="match status" value="1"/>
</dbReference>
<keyword evidence="3 8" id="KW-0808">Transferase</keyword>
<keyword evidence="4" id="KW-0547">Nucleotide-binding</keyword>
<proteinExistence type="predicted"/>
<accession>T1AN85</accession>
<dbReference type="GO" id="GO:0006096">
    <property type="term" value="P:glycolytic process"/>
    <property type="evidence" value="ECO:0007669"/>
    <property type="project" value="UniProtKB-KW"/>
</dbReference>
<evidence type="ECO:0000256" key="3">
    <source>
        <dbReference type="ARBA" id="ARBA00022679"/>
    </source>
</evidence>
<dbReference type="SUPFAM" id="SSF53748">
    <property type="entry name" value="Phosphoglycerate kinase"/>
    <property type="match status" value="1"/>
</dbReference>
<sequence length="74" mass="8158">MANNTISQLDVKGKRVLVRVDFNVPLDESGKMTDDRRIVSALPTIENIIKRGGKAILMSHLGRPKSGPEPKFSL</sequence>
<dbReference type="InterPro" id="IPR015911">
    <property type="entry name" value="Phosphoglycerate_kinase_CS"/>
</dbReference>
<dbReference type="InterPro" id="IPR036043">
    <property type="entry name" value="Phosphoglycerate_kinase_sf"/>
</dbReference>
<evidence type="ECO:0000256" key="7">
    <source>
        <dbReference type="ARBA" id="ARBA00023152"/>
    </source>
</evidence>
<feature type="non-terminal residue" evidence="8">
    <location>
        <position position="74"/>
    </location>
</feature>
<name>T1AN85_9ZZZZ</name>
<evidence type="ECO:0000313" key="8">
    <source>
        <dbReference type="EMBL" id="EQD57953.1"/>
    </source>
</evidence>